<dbReference type="CDD" id="cd05288">
    <property type="entry name" value="PGDH"/>
    <property type="match status" value="1"/>
</dbReference>
<dbReference type="AlphaFoldDB" id="A0A2A5WCI5"/>
<dbReference type="SUPFAM" id="SSF50129">
    <property type="entry name" value="GroES-like"/>
    <property type="match status" value="1"/>
</dbReference>
<protein>
    <submittedName>
        <fullName evidence="3">NADP-dependent oxidoreductase</fullName>
    </submittedName>
</protein>
<dbReference type="GO" id="GO:0016628">
    <property type="term" value="F:oxidoreductase activity, acting on the CH-CH group of donors, NAD or NADP as acceptor"/>
    <property type="evidence" value="ECO:0007669"/>
    <property type="project" value="InterPro"/>
</dbReference>
<dbReference type="FunFam" id="3.40.50.720:FF:000121">
    <property type="entry name" value="Prostaglandin reductase 2"/>
    <property type="match status" value="1"/>
</dbReference>
<dbReference type="SMART" id="SM00829">
    <property type="entry name" value="PKS_ER"/>
    <property type="match status" value="1"/>
</dbReference>
<dbReference type="Pfam" id="PF16884">
    <property type="entry name" value="ADH_N_2"/>
    <property type="match status" value="1"/>
</dbReference>
<dbReference type="SUPFAM" id="SSF51735">
    <property type="entry name" value="NAD(P)-binding Rossmann-fold domains"/>
    <property type="match status" value="1"/>
</dbReference>
<dbReference type="Pfam" id="PF00107">
    <property type="entry name" value="ADH_zinc_N"/>
    <property type="match status" value="1"/>
</dbReference>
<keyword evidence="1" id="KW-0560">Oxidoreductase</keyword>
<dbReference type="PANTHER" id="PTHR43205:SF7">
    <property type="entry name" value="PROSTAGLANDIN REDUCTASE 1"/>
    <property type="match status" value="1"/>
</dbReference>
<gene>
    <name evidence="3" type="ORF">CNF02_05225</name>
</gene>
<dbReference type="InterPro" id="IPR020843">
    <property type="entry name" value="ER"/>
</dbReference>
<evidence type="ECO:0000313" key="4">
    <source>
        <dbReference type="Proteomes" id="UP000219329"/>
    </source>
</evidence>
<dbReference type="InterPro" id="IPR036291">
    <property type="entry name" value="NAD(P)-bd_dom_sf"/>
</dbReference>
<dbReference type="Gene3D" id="3.40.50.720">
    <property type="entry name" value="NAD(P)-binding Rossmann-like Domain"/>
    <property type="match status" value="1"/>
</dbReference>
<reference evidence="3 4" key="1">
    <citation type="submission" date="2017-08" db="EMBL/GenBank/DDBJ databases">
        <title>Fine stratification of microbial communities through a metagenomic profile of the photic zone.</title>
        <authorList>
            <person name="Haro-Moreno J.M."/>
            <person name="Lopez-Perez M."/>
            <person name="De La Torre J."/>
            <person name="Picazo A."/>
            <person name="Camacho A."/>
            <person name="Rodriguez-Valera F."/>
        </authorList>
    </citation>
    <scope>NUCLEOTIDE SEQUENCE [LARGE SCALE GENOMIC DNA]</scope>
    <source>
        <strain evidence="3">MED-G28</strain>
    </source>
</reference>
<proteinExistence type="predicted"/>
<dbReference type="InterPro" id="IPR011032">
    <property type="entry name" value="GroES-like_sf"/>
</dbReference>
<feature type="domain" description="Enoyl reductase (ER)" evidence="2">
    <location>
        <begin position="17"/>
        <end position="333"/>
    </location>
</feature>
<comment type="caution">
    <text evidence="3">The sequence shown here is derived from an EMBL/GenBank/DDBJ whole genome shotgun (WGS) entry which is preliminary data.</text>
</comment>
<sequence>MKNQRVIFAKRPLGEPDDDCFRFDEIDVPELKDNEILVKVCWLSLDPYMRGRMNDGKSYADPMQIGDVMTGESSGIVIKSTSDKFAVGDCVAVHKGWQSYVVCGADDKRLMKVDITNGSLSAHLGVVGMPGRTAYFGLSEVGKPQVGETLVVAAASGAVGSAVGQIAKILGLRAVGIAGGLEKCRYVTEELGFDACIDYKADNFTKELKAACPDGVDIYFENVGGAVTKEVAQLLNPGARVPICGYISNYNDEDISKSESPFHILKKLDEVPEHRFFVVFEWLERYQEATEQLGRWVSEGRLKYRESIGEGLENAPELFRGLLKGRNFGKQLVKVAEES</sequence>
<accession>A0A2A5WCI5</accession>
<name>A0A2A5WCI5_9GAMM</name>
<evidence type="ECO:0000256" key="1">
    <source>
        <dbReference type="ARBA" id="ARBA00023002"/>
    </source>
</evidence>
<dbReference type="Gene3D" id="3.90.180.10">
    <property type="entry name" value="Medium-chain alcohol dehydrogenases, catalytic domain"/>
    <property type="match status" value="1"/>
</dbReference>
<dbReference type="Proteomes" id="UP000219329">
    <property type="component" value="Unassembled WGS sequence"/>
</dbReference>
<dbReference type="InterPro" id="IPR013149">
    <property type="entry name" value="ADH-like_C"/>
</dbReference>
<organism evidence="3 4">
    <name type="scientific">OM182 bacterium MED-G28</name>
    <dbReference type="NCBI Taxonomy" id="1986256"/>
    <lineage>
        <taxon>Bacteria</taxon>
        <taxon>Pseudomonadati</taxon>
        <taxon>Pseudomonadota</taxon>
        <taxon>Gammaproteobacteria</taxon>
        <taxon>OMG group</taxon>
        <taxon>OM182 clade</taxon>
    </lineage>
</organism>
<evidence type="ECO:0000313" key="3">
    <source>
        <dbReference type="EMBL" id="PDH34199.1"/>
    </source>
</evidence>
<dbReference type="EMBL" id="NTJZ01000004">
    <property type="protein sequence ID" value="PDH34199.1"/>
    <property type="molecule type" value="Genomic_DNA"/>
</dbReference>
<dbReference type="InterPro" id="IPR041694">
    <property type="entry name" value="ADH_N_2"/>
</dbReference>
<evidence type="ECO:0000259" key="2">
    <source>
        <dbReference type="SMART" id="SM00829"/>
    </source>
</evidence>
<dbReference type="PANTHER" id="PTHR43205">
    <property type="entry name" value="PROSTAGLANDIN REDUCTASE"/>
    <property type="match status" value="1"/>
</dbReference>
<dbReference type="InterPro" id="IPR045010">
    <property type="entry name" value="MDR_fam"/>
</dbReference>